<proteinExistence type="predicted"/>
<comment type="caution">
    <text evidence="3">The sequence shown here is derived from an EMBL/GenBank/DDBJ whole genome shotgun (WGS) entry which is preliminary data.</text>
</comment>
<keyword evidence="4" id="KW-1185">Reference proteome</keyword>
<evidence type="ECO:0000313" key="3">
    <source>
        <dbReference type="EMBL" id="CAF4742248.1"/>
    </source>
</evidence>
<keyword evidence="2" id="KW-0732">Signal</keyword>
<dbReference type="EMBL" id="CAJOBZ010000001">
    <property type="protein sequence ID" value="CAF4742248.1"/>
    <property type="molecule type" value="Genomic_DNA"/>
</dbReference>
<protein>
    <submittedName>
        <fullName evidence="3">Uncharacterized protein</fullName>
    </submittedName>
</protein>
<feature type="chain" id="PRO_5032268110" evidence="2">
    <location>
        <begin position="19"/>
        <end position="216"/>
    </location>
</feature>
<feature type="signal peptide" evidence="2">
    <location>
        <begin position="1"/>
        <end position="18"/>
    </location>
</feature>
<name>A0A821KXG9_9NEOP</name>
<dbReference type="OrthoDB" id="10464634at2759"/>
<evidence type="ECO:0000256" key="2">
    <source>
        <dbReference type="SAM" id="SignalP"/>
    </source>
</evidence>
<organism evidence="3 4">
    <name type="scientific">Pieris macdunnoughi</name>
    <dbReference type="NCBI Taxonomy" id="345717"/>
    <lineage>
        <taxon>Eukaryota</taxon>
        <taxon>Metazoa</taxon>
        <taxon>Ecdysozoa</taxon>
        <taxon>Arthropoda</taxon>
        <taxon>Hexapoda</taxon>
        <taxon>Insecta</taxon>
        <taxon>Pterygota</taxon>
        <taxon>Neoptera</taxon>
        <taxon>Endopterygota</taxon>
        <taxon>Lepidoptera</taxon>
        <taxon>Glossata</taxon>
        <taxon>Ditrysia</taxon>
        <taxon>Papilionoidea</taxon>
        <taxon>Pieridae</taxon>
        <taxon>Pierinae</taxon>
        <taxon>Pieris</taxon>
    </lineage>
</organism>
<reference evidence="3" key="1">
    <citation type="submission" date="2021-02" db="EMBL/GenBank/DDBJ databases">
        <authorList>
            <person name="Steward A R."/>
        </authorList>
    </citation>
    <scope>NUCLEOTIDE SEQUENCE</scope>
</reference>
<feature type="region of interest" description="Disordered" evidence="1">
    <location>
        <begin position="137"/>
        <end position="161"/>
    </location>
</feature>
<accession>A0A821KXG9</accession>
<sequence>MLPVLLLVLVVKCQQIKSSNEGVKDVPWKGITPGYQERYKDSERRNIDDVVLVRPDILRLNTEDKYKENTKNVDDKEKSFISSVDNNKDGHKNLDNRKSFNEANRFLNSNYPVAINVFPFSDPQKGFKSVDQSKLKGFRPPRTKRTKRPKPITKRRKPKTTTEKTYVYVTVSIDAEFNPGNKPPPSFEDDDDDDDEEVLLVKRLSDPGVFNIFNFK</sequence>
<dbReference type="Proteomes" id="UP000663880">
    <property type="component" value="Unassembled WGS sequence"/>
</dbReference>
<evidence type="ECO:0000256" key="1">
    <source>
        <dbReference type="SAM" id="MobiDB-lite"/>
    </source>
</evidence>
<dbReference type="AlphaFoldDB" id="A0A821KXG9"/>
<feature type="compositionally biased region" description="Basic residues" evidence="1">
    <location>
        <begin position="137"/>
        <end position="159"/>
    </location>
</feature>
<feature type="region of interest" description="Disordered" evidence="1">
    <location>
        <begin position="175"/>
        <end position="194"/>
    </location>
</feature>
<evidence type="ECO:0000313" key="4">
    <source>
        <dbReference type="Proteomes" id="UP000663880"/>
    </source>
</evidence>
<gene>
    <name evidence="3" type="ORF">PMACD_LOCUS98</name>
</gene>